<dbReference type="EMBL" id="CAADRA010006396">
    <property type="protein sequence ID" value="VFT94840.1"/>
    <property type="molecule type" value="Genomic_DNA"/>
</dbReference>
<evidence type="ECO:0000313" key="4">
    <source>
        <dbReference type="Proteomes" id="UP000332933"/>
    </source>
</evidence>
<dbReference type="EMBL" id="VJMH01006375">
    <property type="protein sequence ID" value="KAF0690512.1"/>
    <property type="molecule type" value="Genomic_DNA"/>
</dbReference>
<feature type="region of interest" description="Disordered" evidence="1">
    <location>
        <begin position="120"/>
        <end position="144"/>
    </location>
</feature>
<gene>
    <name evidence="3" type="primary">Aste57867_18102</name>
    <name evidence="2" type="ORF">As57867_018040</name>
    <name evidence="3" type="ORF">ASTE57867_18102</name>
</gene>
<dbReference type="AlphaFoldDB" id="A0A485L9J3"/>
<dbReference type="Proteomes" id="UP000332933">
    <property type="component" value="Unassembled WGS sequence"/>
</dbReference>
<name>A0A485L9J3_9STRA</name>
<dbReference type="GO" id="GO:0042797">
    <property type="term" value="P:tRNA transcription by RNA polymerase III"/>
    <property type="evidence" value="ECO:0007669"/>
    <property type="project" value="TreeGrafter"/>
</dbReference>
<dbReference type="InterPro" id="IPR006886">
    <property type="entry name" value="RNA_pol_III_Rpc5"/>
</dbReference>
<sequence length="350" mass="40140">MAEDDPVVREIPVHLADILKGHIHVVQFPLRPVYRGMTNKPVHAKYKPVNSMLTLDYPVNMDEHYNKEDDQQMPARLQLQSSAVAPVSNYAVGVFRDGQLHLTPVSSILQMRPSMAHLDEEDDDMDVDEKQEKPKPSSSNVEEVQVQFQKRQSQRALAAMQNSYAYKRSVVQAESWVDLQINHDEEEEFEQLFSEIEDHVQFDITPAVYLKALSYRQDENAPQHDTNDTNVDESVLAVLQTYKVLHFKQLKEYLPLVSVEDLRSSVSRVAITIRGCLVPKSTLLKDYVEYRTAIVNELANSVHVSRSHVIEKYSIPPAIAKTLLAEYAELNPTNRLWRLKLPDDDASKWH</sequence>
<proteinExistence type="predicted"/>
<dbReference type="PANTHER" id="PTHR12069">
    <property type="entry name" value="DNA-DIRECTED RNA POLYMERASES III 80 KDA POLYPEPTIDE RNA POLYMERASE III SUBUNIT 5"/>
    <property type="match status" value="1"/>
</dbReference>
<organism evidence="3 4">
    <name type="scientific">Aphanomyces stellatus</name>
    <dbReference type="NCBI Taxonomy" id="120398"/>
    <lineage>
        <taxon>Eukaryota</taxon>
        <taxon>Sar</taxon>
        <taxon>Stramenopiles</taxon>
        <taxon>Oomycota</taxon>
        <taxon>Saprolegniomycetes</taxon>
        <taxon>Saprolegniales</taxon>
        <taxon>Verrucalvaceae</taxon>
        <taxon>Aphanomyces</taxon>
    </lineage>
</organism>
<dbReference type="PANTHER" id="PTHR12069:SF0">
    <property type="entry name" value="DNA-DIRECTED RNA POLYMERASE III SUBUNIT RPC5"/>
    <property type="match status" value="1"/>
</dbReference>
<dbReference type="Pfam" id="PF04801">
    <property type="entry name" value="RPC5"/>
    <property type="match status" value="1"/>
</dbReference>
<keyword evidence="4" id="KW-1185">Reference proteome</keyword>
<reference evidence="2" key="2">
    <citation type="submission" date="2019-06" db="EMBL/GenBank/DDBJ databases">
        <title>Genomics analysis of Aphanomyces spp. identifies a new class of oomycete effector associated with host adaptation.</title>
        <authorList>
            <person name="Gaulin E."/>
        </authorList>
    </citation>
    <scope>NUCLEOTIDE SEQUENCE</scope>
    <source>
        <strain evidence="2">CBS 578.67</strain>
    </source>
</reference>
<evidence type="ECO:0000256" key="1">
    <source>
        <dbReference type="SAM" id="MobiDB-lite"/>
    </source>
</evidence>
<accession>A0A485L9J3</accession>
<evidence type="ECO:0000313" key="2">
    <source>
        <dbReference type="EMBL" id="KAF0690512.1"/>
    </source>
</evidence>
<dbReference type="GO" id="GO:0005666">
    <property type="term" value="C:RNA polymerase III complex"/>
    <property type="evidence" value="ECO:0007669"/>
    <property type="project" value="TreeGrafter"/>
</dbReference>
<dbReference type="OrthoDB" id="340681at2759"/>
<evidence type="ECO:0000313" key="3">
    <source>
        <dbReference type="EMBL" id="VFT94840.1"/>
    </source>
</evidence>
<reference evidence="3 4" key="1">
    <citation type="submission" date="2019-03" db="EMBL/GenBank/DDBJ databases">
        <authorList>
            <person name="Gaulin E."/>
            <person name="Dumas B."/>
        </authorList>
    </citation>
    <scope>NUCLEOTIDE SEQUENCE [LARGE SCALE GENOMIC DNA]</scope>
    <source>
        <strain evidence="3">CBS 568.67</strain>
    </source>
</reference>
<protein>
    <submittedName>
        <fullName evidence="3">Aste57867_18102 protein</fullName>
    </submittedName>
</protein>